<sequence>MTSFKFPPPPPPPPKASSNDTQQTYGGDRGRGRGGGPSRGTGMHSSGGSSRGGYGPDNARGGRGRGGSRGGSQHPRGGANQRGGHSTGNSQPQYQQVLPSNAPPAQAYINPAFVNQPQAQGQAQPQVDPNALAQVMSFMSTPAGVQSMAAFASHMTSGSSASAQPLPSPPPRNTQTAPRYSPQQQAGQKRKLGDRSNNAQPLAQPPPAQQTTKPPRAKAAVPPPVPSFGFSLPAPSVVQSTPTSNTKGKKEQKKRKLNLGLSDAPLPADEPTSDAEAEEEDVDEEAAYAQKLKGGGFAFEHEGEQITIRTAAEVAAWIRDRRKNFPTQQRIVEKAQEKASKRASELEFLRKLKGLPPKTQDNTRLPRPAHAAQPQRPKDTAKPPGTNPKAQEDLAALRQKLHQSMLDKQHKPSPAVNLALGYDSDSSLASDAESSVVSSIVSSDEASSSEDSESENEDEDRNEAPISTSSKVAPPPIKVPPPAPKENVEKLQQQRGKKVCETWQRTGRCKFSNKCKFAHPPKDKEKVGGVGMSLYERMVEQELVKGDEAALEAIKFLGRSGMLG</sequence>
<keyword evidence="2 4" id="KW-0863">Zinc-finger</keyword>
<dbReference type="Gene3D" id="4.10.1000.10">
    <property type="entry name" value="Zinc finger, CCCH-type"/>
    <property type="match status" value="1"/>
</dbReference>
<evidence type="ECO:0000256" key="5">
    <source>
        <dbReference type="SAM" id="MobiDB-lite"/>
    </source>
</evidence>
<dbReference type="OrthoDB" id="273070at2759"/>
<dbReference type="InterPro" id="IPR039136">
    <property type="entry name" value="NUFIP1-like"/>
</dbReference>
<dbReference type="GO" id="GO:0005634">
    <property type="term" value="C:nucleus"/>
    <property type="evidence" value="ECO:0007669"/>
    <property type="project" value="TreeGrafter"/>
</dbReference>
<feature type="region of interest" description="Disordered" evidence="5">
    <location>
        <begin position="152"/>
        <end position="284"/>
    </location>
</feature>
<evidence type="ECO:0000256" key="1">
    <source>
        <dbReference type="ARBA" id="ARBA00022723"/>
    </source>
</evidence>
<dbReference type="PANTHER" id="PTHR13309">
    <property type="entry name" value="NUCLEAR FRAGILE X MENTAL RETARDATION PROTEIN INTERACTING PROTEIN 1"/>
    <property type="match status" value="1"/>
</dbReference>
<organism evidence="7 8">
    <name type="scientific">Plenodomus tracheiphilus IPT5</name>
    <dbReference type="NCBI Taxonomy" id="1408161"/>
    <lineage>
        <taxon>Eukaryota</taxon>
        <taxon>Fungi</taxon>
        <taxon>Dikarya</taxon>
        <taxon>Ascomycota</taxon>
        <taxon>Pezizomycotina</taxon>
        <taxon>Dothideomycetes</taxon>
        <taxon>Pleosporomycetidae</taxon>
        <taxon>Pleosporales</taxon>
        <taxon>Pleosporineae</taxon>
        <taxon>Leptosphaeriaceae</taxon>
        <taxon>Plenodomus</taxon>
    </lineage>
</organism>
<dbReference type="GO" id="GO:0003723">
    <property type="term" value="F:RNA binding"/>
    <property type="evidence" value="ECO:0007669"/>
    <property type="project" value="InterPro"/>
</dbReference>
<feature type="domain" description="C3H1-type" evidence="6">
    <location>
        <begin position="494"/>
        <end position="522"/>
    </location>
</feature>
<feature type="region of interest" description="Disordered" evidence="5">
    <location>
        <begin position="1"/>
        <end position="128"/>
    </location>
</feature>
<feature type="compositionally biased region" description="Low complexity" evidence="5">
    <location>
        <begin position="116"/>
        <end position="126"/>
    </location>
</feature>
<evidence type="ECO:0000259" key="6">
    <source>
        <dbReference type="PROSITE" id="PS50103"/>
    </source>
</evidence>
<gene>
    <name evidence="7" type="ORF">T440DRAFT_189168</name>
</gene>
<feature type="compositionally biased region" description="Polar residues" evidence="5">
    <location>
        <begin position="16"/>
        <end position="25"/>
    </location>
</feature>
<dbReference type="Proteomes" id="UP000799423">
    <property type="component" value="Unassembled WGS sequence"/>
</dbReference>
<evidence type="ECO:0000313" key="7">
    <source>
        <dbReference type="EMBL" id="KAF2847569.1"/>
    </source>
</evidence>
<feature type="compositionally biased region" description="Pro residues" evidence="5">
    <location>
        <begin position="1"/>
        <end position="15"/>
    </location>
</feature>
<feature type="region of interest" description="Disordered" evidence="5">
    <location>
        <begin position="322"/>
        <end position="496"/>
    </location>
</feature>
<feature type="zinc finger region" description="C3H1-type" evidence="4">
    <location>
        <begin position="494"/>
        <end position="522"/>
    </location>
</feature>
<feature type="compositionally biased region" description="Polar residues" evidence="5">
    <location>
        <begin position="83"/>
        <end position="99"/>
    </location>
</feature>
<dbReference type="InterPro" id="IPR019496">
    <property type="entry name" value="NUFIP1_cons_dom"/>
</dbReference>
<feature type="compositionally biased region" description="Low complexity" evidence="5">
    <location>
        <begin position="209"/>
        <end position="220"/>
    </location>
</feature>
<feature type="compositionally biased region" description="Low complexity" evidence="5">
    <location>
        <begin position="423"/>
        <end position="446"/>
    </location>
</feature>
<feature type="compositionally biased region" description="Polar residues" evidence="5">
    <location>
        <begin position="173"/>
        <end position="187"/>
    </location>
</feature>
<dbReference type="Pfam" id="PF00642">
    <property type="entry name" value="zf-CCCH"/>
    <property type="match status" value="1"/>
</dbReference>
<feature type="compositionally biased region" description="Basic and acidic residues" evidence="5">
    <location>
        <begin position="331"/>
        <end position="350"/>
    </location>
</feature>
<dbReference type="PANTHER" id="PTHR13309:SF0">
    <property type="entry name" value="FMR1-INTERACTING PROTEIN NUFIP1"/>
    <property type="match status" value="1"/>
</dbReference>
<keyword evidence="3 4" id="KW-0862">Zinc</keyword>
<dbReference type="InterPro" id="IPR000571">
    <property type="entry name" value="Znf_CCCH"/>
</dbReference>
<evidence type="ECO:0000256" key="3">
    <source>
        <dbReference type="ARBA" id="ARBA00022833"/>
    </source>
</evidence>
<feature type="compositionally biased region" description="Acidic residues" evidence="5">
    <location>
        <begin position="271"/>
        <end position="284"/>
    </location>
</feature>
<evidence type="ECO:0000256" key="4">
    <source>
        <dbReference type="PROSITE-ProRule" id="PRU00723"/>
    </source>
</evidence>
<protein>
    <recommendedName>
        <fullName evidence="6">C3H1-type domain-containing protein</fullName>
    </recommendedName>
</protein>
<dbReference type="AlphaFoldDB" id="A0A6A7AZQ1"/>
<evidence type="ECO:0000313" key="8">
    <source>
        <dbReference type="Proteomes" id="UP000799423"/>
    </source>
</evidence>
<proteinExistence type="predicted"/>
<feature type="compositionally biased region" description="Low complexity" evidence="5">
    <location>
        <begin position="366"/>
        <end position="375"/>
    </location>
</feature>
<feature type="compositionally biased region" description="Pro residues" evidence="5">
    <location>
        <begin position="473"/>
        <end position="484"/>
    </location>
</feature>
<dbReference type="SUPFAM" id="SSF90229">
    <property type="entry name" value="CCCH zinc finger"/>
    <property type="match status" value="1"/>
</dbReference>
<reference evidence="7" key="1">
    <citation type="submission" date="2020-01" db="EMBL/GenBank/DDBJ databases">
        <authorList>
            <consortium name="DOE Joint Genome Institute"/>
            <person name="Haridas S."/>
            <person name="Albert R."/>
            <person name="Binder M."/>
            <person name="Bloem J."/>
            <person name="Labutti K."/>
            <person name="Salamov A."/>
            <person name="Andreopoulos B."/>
            <person name="Baker S.E."/>
            <person name="Barry K."/>
            <person name="Bills G."/>
            <person name="Bluhm B.H."/>
            <person name="Cannon C."/>
            <person name="Castanera R."/>
            <person name="Culley D.E."/>
            <person name="Daum C."/>
            <person name="Ezra D."/>
            <person name="Gonzalez J.B."/>
            <person name="Henrissat B."/>
            <person name="Kuo A."/>
            <person name="Liang C."/>
            <person name="Lipzen A."/>
            <person name="Lutzoni F."/>
            <person name="Magnuson J."/>
            <person name="Mondo S."/>
            <person name="Nolan M."/>
            <person name="Ohm R."/>
            <person name="Pangilinan J."/>
            <person name="Park H.-J."/>
            <person name="Ramirez L."/>
            <person name="Alfaro M."/>
            <person name="Sun H."/>
            <person name="Tritt A."/>
            <person name="Yoshinaga Y."/>
            <person name="Zwiers L.-H."/>
            <person name="Turgeon B.G."/>
            <person name="Goodwin S.B."/>
            <person name="Spatafora J.W."/>
            <person name="Crous P.W."/>
            <person name="Grigoriev I.V."/>
        </authorList>
    </citation>
    <scope>NUCLEOTIDE SEQUENCE</scope>
    <source>
        <strain evidence="7">IPT5</strain>
    </source>
</reference>
<dbReference type="PROSITE" id="PS50103">
    <property type="entry name" value="ZF_C3H1"/>
    <property type="match status" value="1"/>
</dbReference>
<dbReference type="InterPro" id="IPR036855">
    <property type="entry name" value="Znf_CCCH_sf"/>
</dbReference>
<dbReference type="Pfam" id="PF10453">
    <property type="entry name" value="NUFIP1"/>
    <property type="match status" value="1"/>
</dbReference>
<evidence type="ECO:0000256" key="2">
    <source>
        <dbReference type="ARBA" id="ARBA00022771"/>
    </source>
</evidence>
<dbReference type="GO" id="GO:0008270">
    <property type="term" value="F:zinc ion binding"/>
    <property type="evidence" value="ECO:0007669"/>
    <property type="project" value="UniProtKB-KW"/>
</dbReference>
<dbReference type="EMBL" id="MU006324">
    <property type="protein sequence ID" value="KAF2847569.1"/>
    <property type="molecule type" value="Genomic_DNA"/>
</dbReference>
<feature type="compositionally biased region" description="Polar residues" evidence="5">
    <location>
        <begin position="237"/>
        <end position="246"/>
    </location>
</feature>
<dbReference type="GO" id="GO:0000492">
    <property type="term" value="P:box C/D snoRNP assembly"/>
    <property type="evidence" value="ECO:0007669"/>
    <property type="project" value="TreeGrafter"/>
</dbReference>
<dbReference type="SMART" id="SM00356">
    <property type="entry name" value="ZnF_C3H1"/>
    <property type="match status" value="1"/>
</dbReference>
<keyword evidence="1 4" id="KW-0479">Metal-binding</keyword>
<keyword evidence="8" id="KW-1185">Reference proteome</keyword>
<name>A0A6A7AZQ1_9PLEO</name>
<accession>A0A6A7AZQ1</accession>
<feature type="compositionally biased region" description="Acidic residues" evidence="5">
    <location>
        <begin position="447"/>
        <end position="461"/>
    </location>
</feature>